<dbReference type="EMBL" id="FNUJ01000002">
    <property type="protein sequence ID" value="SEF24682.1"/>
    <property type="molecule type" value="Genomic_DNA"/>
</dbReference>
<evidence type="ECO:0000313" key="3">
    <source>
        <dbReference type="Proteomes" id="UP000198878"/>
    </source>
</evidence>
<dbReference type="SUPFAM" id="SSF51338">
    <property type="entry name" value="Composite domain of metallo-dependent hydrolases"/>
    <property type="match status" value="1"/>
</dbReference>
<dbReference type="InterPro" id="IPR057744">
    <property type="entry name" value="OTAase-like"/>
</dbReference>
<dbReference type="Gene3D" id="2.30.40.10">
    <property type="entry name" value="Urease, subunit C, domain 1"/>
    <property type="match status" value="1"/>
</dbReference>
<dbReference type="AlphaFoldDB" id="A0A1H5QEX6"/>
<dbReference type="InterPro" id="IPR006680">
    <property type="entry name" value="Amidohydro-rel"/>
</dbReference>
<organism evidence="2 3">
    <name type="scientific">Amycolatopsis pretoriensis</name>
    <dbReference type="NCBI Taxonomy" id="218821"/>
    <lineage>
        <taxon>Bacteria</taxon>
        <taxon>Bacillati</taxon>
        <taxon>Actinomycetota</taxon>
        <taxon>Actinomycetes</taxon>
        <taxon>Pseudonocardiales</taxon>
        <taxon>Pseudonocardiaceae</taxon>
        <taxon>Amycolatopsis</taxon>
    </lineage>
</organism>
<dbReference type="InterPro" id="IPR051781">
    <property type="entry name" value="Metallo-dep_Hydrolase"/>
</dbReference>
<dbReference type="GO" id="GO:0016810">
    <property type="term" value="F:hydrolase activity, acting on carbon-nitrogen (but not peptide) bonds"/>
    <property type="evidence" value="ECO:0007669"/>
    <property type="project" value="InterPro"/>
</dbReference>
<dbReference type="CDD" id="cd01299">
    <property type="entry name" value="Met_dep_hydrolase_A"/>
    <property type="match status" value="1"/>
</dbReference>
<sequence length="402" mass="42641">MPQRLFTASQVLPGPCGQRIPDGAVLVDDATITEIGTREAVERLAADDVVRQDFPGSTILPGLINCHVHLVFDPGQDPVAGVHDVSEADLLERMARHARQLLDAGVTTVRDLGDRDGLAIRLRDRVNAGELPGPRIVAAGPPITVPQGHCWFLGGEADGERELRDRVRRTAALGADLIKVMVSGGSITPNSPAMWASQFTPAELRTIVEEASAAGLPVAAHAHGTEAIAAAVDAGVTTIEHCTWLRDGGGGYDTRDDVAERMAGRGIHACVAWPPDWPGFLDRFGRERAALIIDRFRWMNRVGIPLIPGTDAGLGHSPFTEFAGALGLYEHVGFPRERIIEMATVVSAGALGLDGKTGRLATCHSADLLVVPGDPLTDLGVLGRQESLVVRGQTWKPAAASS</sequence>
<dbReference type="Proteomes" id="UP000198878">
    <property type="component" value="Unassembled WGS sequence"/>
</dbReference>
<dbReference type="InterPro" id="IPR011059">
    <property type="entry name" value="Metal-dep_hydrolase_composite"/>
</dbReference>
<dbReference type="SUPFAM" id="SSF51556">
    <property type="entry name" value="Metallo-dependent hydrolases"/>
    <property type="match status" value="1"/>
</dbReference>
<accession>A0A1H5QEX6</accession>
<dbReference type="STRING" id="218821.SAMN05421837_102816"/>
<evidence type="ECO:0000313" key="2">
    <source>
        <dbReference type="EMBL" id="SEF24682.1"/>
    </source>
</evidence>
<evidence type="ECO:0000259" key="1">
    <source>
        <dbReference type="Pfam" id="PF01979"/>
    </source>
</evidence>
<reference evidence="3" key="1">
    <citation type="submission" date="2016-10" db="EMBL/GenBank/DDBJ databases">
        <authorList>
            <person name="Varghese N."/>
            <person name="Submissions S."/>
        </authorList>
    </citation>
    <scope>NUCLEOTIDE SEQUENCE [LARGE SCALE GENOMIC DNA]</scope>
    <source>
        <strain evidence="3">DSM 44654</strain>
    </source>
</reference>
<dbReference type="Pfam" id="PF01979">
    <property type="entry name" value="Amidohydro_1"/>
    <property type="match status" value="1"/>
</dbReference>
<dbReference type="Gene3D" id="3.20.20.140">
    <property type="entry name" value="Metal-dependent hydrolases"/>
    <property type="match status" value="1"/>
</dbReference>
<name>A0A1H5QEX6_9PSEU</name>
<dbReference type="PANTHER" id="PTHR43135">
    <property type="entry name" value="ALPHA-D-RIBOSE 1-METHYLPHOSPHONATE 5-TRIPHOSPHATE DIPHOSPHATASE"/>
    <property type="match status" value="1"/>
</dbReference>
<proteinExistence type="predicted"/>
<dbReference type="OrthoDB" id="3514520at2"/>
<dbReference type="PANTHER" id="PTHR43135:SF3">
    <property type="entry name" value="ALPHA-D-RIBOSE 1-METHYLPHOSPHONATE 5-TRIPHOSPHATE DIPHOSPHATASE"/>
    <property type="match status" value="1"/>
</dbReference>
<keyword evidence="3" id="KW-1185">Reference proteome</keyword>
<gene>
    <name evidence="2" type="ORF">SAMN05421837_102816</name>
</gene>
<feature type="domain" description="Amidohydrolase-related" evidence="1">
    <location>
        <begin position="58"/>
        <end position="384"/>
    </location>
</feature>
<protein>
    <submittedName>
        <fullName evidence="2">Imidazolonepropionase</fullName>
    </submittedName>
</protein>
<dbReference type="InterPro" id="IPR032466">
    <property type="entry name" value="Metal_Hydrolase"/>
</dbReference>